<protein>
    <submittedName>
        <fullName evidence="2">Uncharacterized protein</fullName>
    </submittedName>
</protein>
<feature type="chain" id="PRO_5013300267" evidence="1">
    <location>
        <begin position="17"/>
        <end position="287"/>
    </location>
</feature>
<proteinExistence type="predicted"/>
<name>A0A1Y5F653_9BACT</name>
<comment type="caution">
    <text evidence="2">The sequence shown here is derived from an EMBL/GenBank/DDBJ whole genome shotgun (WGS) entry which is preliminary data.</text>
</comment>
<gene>
    <name evidence="2" type="ORF">A9Q84_08410</name>
</gene>
<feature type="signal peptide" evidence="1">
    <location>
        <begin position="1"/>
        <end position="16"/>
    </location>
</feature>
<dbReference type="Proteomes" id="UP000196531">
    <property type="component" value="Unassembled WGS sequence"/>
</dbReference>
<organism evidence="2 3">
    <name type="scientific">Halobacteriovorax marinus</name>
    <dbReference type="NCBI Taxonomy" id="97084"/>
    <lineage>
        <taxon>Bacteria</taxon>
        <taxon>Pseudomonadati</taxon>
        <taxon>Bdellovibrionota</taxon>
        <taxon>Bacteriovoracia</taxon>
        <taxon>Bacteriovoracales</taxon>
        <taxon>Halobacteriovoraceae</taxon>
        <taxon>Halobacteriovorax</taxon>
    </lineage>
</organism>
<reference evidence="3" key="1">
    <citation type="journal article" date="2017" name="Proc. Natl. Acad. Sci. U.S.A.">
        <title>Simulation of Deepwater Horizon oil plume reveals substrate specialization within a complex community of hydrocarbon-degraders.</title>
        <authorList>
            <person name="Hu P."/>
            <person name="Dubinsky E.A."/>
            <person name="Probst A.J."/>
            <person name="Wang J."/>
            <person name="Sieber C.M.K."/>
            <person name="Tom L.M."/>
            <person name="Gardinali P."/>
            <person name="Banfield J.F."/>
            <person name="Atlas R.M."/>
            <person name="Andersen G.L."/>
        </authorList>
    </citation>
    <scope>NUCLEOTIDE SEQUENCE [LARGE SCALE GENOMIC DNA]</scope>
</reference>
<keyword evidence="1" id="KW-0732">Signal</keyword>
<evidence type="ECO:0000313" key="3">
    <source>
        <dbReference type="Proteomes" id="UP000196531"/>
    </source>
</evidence>
<accession>A0A1Y5F653</accession>
<evidence type="ECO:0000256" key="1">
    <source>
        <dbReference type="SAM" id="SignalP"/>
    </source>
</evidence>
<dbReference type="EMBL" id="MAAO01000006">
    <property type="protein sequence ID" value="OUR96367.1"/>
    <property type="molecule type" value="Genomic_DNA"/>
</dbReference>
<evidence type="ECO:0000313" key="2">
    <source>
        <dbReference type="EMBL" id="OUR96367.1"/>
    </source>
</evidence>
<sequence>MKYLLLLTFIFSSALAAPSQKSKTELESELVDFNKIKDVIKSDGLEDVARKKSLQALASKKKRLEKNISRYNFPTEEDFWPFVSELWLVKNASILKWDMKKPDYGLNKSFEYYLKSVGVYEVKFKILLVDSPNITHFSLPFKKNEFLFLISVPFIRTMDLTKLEISTLLFENYIRSKKGFFKQMALGKDVSKILGTNFHGKKQKSLIVEKTLKKYDEIILGKGFNFQQQFKVTKDMERVLKNNMKLWNSYFSLLKKIDNLVKSNSLYETYTKIYPSPELQLNWLKPN</sequence>
<dbReference type="AlphaFoldDB" id="A0A1Y5F653"/>